<dbReference type="EMBL" id="KI911140">
    <property type="protein sequence ID" value="ETS05664.1"/>
    <property type="molecule type" value="Genomic_DNA"/>
</dbReference>
<dbReference type="AlphaFoldDB" id="A0A024SM01"/>
<protein>
    <submittedName>
        <fullName evidence="1">Uncharacterized protein</fullName>
    </submittedName>
</protein>
<organism evidence="1 2">
    <name type="scientific">Hypocrea jecorina (strain ATCC 56765 / BCRC 32924 / NRRL 11460 / Rut C-30)</name>
    <name type="common">Trichoderma reesei</name>
    <dbReference type="NCBI Taxonomy" id="1344414"/>
    <lineage>
        <taxon>Eukaryota</taxon>
        <taxon>Fungi</taxon>
        <taxon>Dikarya</taxon>
        <taxon>Ascomycota</taxon>
        <taxon>Pezizomycotina</taxon>
        <taxon>Sordariomycetes</taxon>
        <taxon>Hypocreomycetidae</taxon>
        <taxon>Hypocreales</taxon>
        <taxon>Hypocreaceae</taxon>
        <taxon>Trichoderma</taxon>
    </lineage>
</organism>
<reference evidence="2" key="1">
    <citation type="journal article" date="2013" name="Ind. Biotechnol.">
        <title>Comparative genomics analysis of Trichoderma reesei strains.</title>
        <authorList>
            <person name="Koike H."/>
            <person name="Aerts A."/>
            <person name="LaButti K."/>
            <person name="Grigoriev I.V."/>
            <person name="Baker S.E."/>
        </authorList>
    </citation>
    <scope>NUCLEOTIDE SEQUENCE [LARGE SCALE GENOMIC DNA]</scope>
    <source>
        <strain evidence="2">ATCC 56765 / BCRC 32924 / NRRL 11460 / Rut C-30</strain>
    </source>
</reference>
<dbReference type="KEGG" id="trr:M419DRAFT_5981"/>
<evidence type="ECO:0000313" key="1">
    <source>
        <dbReference type="EMBL" id="ETS05664.1"/>
    </source>
</evidence>
<evidence type="ECO:0000313" key="2">
    <source>
        <dbReference type="Proteomes" id="UP000024376"/>
    </source>
</evidence>
<proteinExistence type="predicted"/>
<dbReference type="Proteomes" id="UP000024376">
    <property type="component" value="Unassembled WGS sequence"/>
</dbReference>
<sequence>MLQEQGSGDRSWTVMTLHQAPWGERTVVHRLCALALAAASRPTTTAQKPSAHGLWNHEELSQAAAMVASP</sequence>
<dbReference type="HOGENOM" id="CLU_2759615_0_0_1"/>
<name>A0A024SM01_HYPJR</name>
<accession>A0A024SM01</accession>
<gene>
    <name evidence="1" type="ORF">M419DRAFT_5981</name>
</gene>